<dbReference type="AlphaFoldDB" id="A0A0F8XS81"/>
<dbReference type="EMBL" id="LAZR01061202">
    <property type="protein sequence ID" value="KKK64060.1"/>
    <property type="molecule type" value="Genomic_DNA"/>
</dbReference>
<name>A0A0F8XS81_9ZZZZ</name>
<proteinExistence type="predicted"/>
<reference evidence="2" key="1">
    <citation type="journal article" date="2015" name="Nature">
        <title>Complex archaea that bridge the gap between prokaryotes and eukaryotes.</title>
        <authorList>
            <person name="Spang A."/>
            <person name="Saw J.H."/>
            <person name="Jorgensen S.L."/>
            <person name="Zaremba-Niedzwiedzka K."/>
            <person name="Martijn J."/>
            <person name="Lind A.E."/>
            <person name="van Eijk R."/>
            <person name="Schleper C."/>
            <person name="Guy L."/>
            <person name="Ettema T.J."/>
        </authorList>
    </citation>
    <scope>NUCLEOTIDE SEQUENCE</scope>
</reference>
<comment type="caution">
    <text evidence="2">The sequence shown here is derived from an EMBL/GenBank/DDBJ whole genome shotgun (WGS) entry which is preliminary data.</text>
</comment>
<feature type="non-terminal residue" evidence="2">
    <location>
        <position position="48"/>
    </location>
</feature>
<organism evidence="2">
    <name type="scientific">marine sediment metagenome</name>
    <dbReference type="NCBI Taxonomy" id="412755"/>
    <lineage>
        <taxon>unclassified sequences</taxon>
        <taxon>metagenomes</taxon>
        <taxon>ecological metagenomes</taxon>
    </lineage>
</organism>
<accession>A0A0F8XS81</accession>
<feature type="region of interest" description="Disordered" evidence="1">
    <location>
        <begin position="1"/>
        <end position="48"/>
    </location>
</feature>
<evidence type="ECO:0000256" key="1">
    <source>
        <dbReference type="SAM" id="MobiDB-lite"/>
    </source>
</evidence>
<feature type="compositionally biased region" description="Basic and acidic residues" evidence="1">
    <location>
        <begin position="12"/>
        <end position="24"/>
    </location>
</feature>
<sequence length="48" mass="5093">MEGMTEDQTQEALDHDAARKESENKGNGGVASVGENAEEQSTVATEQL</sequence>
<gene>
    <name evidence="2" type="ORF">LCGC14_2988020</name>
</gene>
<evidence type="ECO:0000313" key="2">
    <source>
        <dbReference type="EMBL" id="KKK64060.1"/>
    </source>
</evidence>
<feature type="compositionally biased region" description="Polar residues" evidence="1">
    <location>
        <begin position="39"/>
        <end position="48"/>
    </location>
</feature>
<protein>
    <submittedName>
        <fullName evidence="2">Uncharacterized protein</fullName>
    </submittedName>
</protein>